<sequence>CIGARHYNAVMSVAEISTFVCKTEVLVNWLPPSDGWCIDGNKAGCGDLDRGSGGEWIGGFSKFVGEL</sequence>
<dbReference type="AlphaFoldDB" id="A0A392VDG5"/>
<name>A0A392VDG5_9FABA</name>
<reference evidence="1 2" key="1">
    <citation type="journal article" date="2018" name="Front. Plant Sci.">
        <title>Red Clover (Trifolium pratense) and Zigzag Clover (T. medium) - A Picture of Genomic Similarities and Differences.</title>
        <authorList>
            <person name="Dluhosova J."/>
            <person name="Istvanek J."/>
            <person name="Nedelnik J."/>
            <person name="Repkova J."/>
        </authorList>
    </citation>
    <scope>NUCLEOTIDE SEQUENCE [LARGE SCALE GENOMIC DNA]</scope>
    <source>
        <strain evidence="2">cv. 10/8</strain>
        <tissue evidence="1">Leaf</tissue>
    </source>
</reference>
<dbReference type="EMBL" id="LXQA011116437">
    <property type="protein sequence ID" value="MCI85483.1"/>
    <property type="molecule type" value="Genomic_DNA"/>
</dbReference>
<feature type="non-terminal residue" evidence="1">
    <location>
        <position position="1"/>
    </location>
</feature>
<accession>A0A392VDG5</accession>
<keyword evidence="2" id="KW-1185">Reference proteome</keyword>
<organism evidence="1 2">
    <name type="scientific">Trifolium medium</name>
    <dbReference type="NCBI Taxonomy" id="97028"/>
    <lineage>
        <taxon>Eukaryota</taxon>
        <taxon>Viridiplantae</taxon>
        <taxon>Streptophyta</taxon>
        <taxon>Embryophyta</taxon>
        <taxon>Tracheophyta</taxon>
        <taxon>Spermatophyta</taxon>
        <taxon>Magnoliopsida</taxon>
        <taxon>eudicotyledons</taxon>
        <taxon>Gunneridae</taxon>
        <taxon>Pentapetalae</taxon>
        <taxon>rosids</taxon>
        <taxon>fabids</taxon>
        <taxon>Fabales</taxon>
        <taxon>Fabaceae</taxon>
        <taxon>Papilionoideae</taxon>
        <taxon>50 kb inversion clade</taxon>
        <taxon>NPAAA clade</taxon>
        <taxon>Hologalegina</taxon>
        <taxon>IRL clade</taxon>
        <taxon>Trifolieae</taxon>
        <taxon>Trifolium</taxon>
    </lineage>
</organism>
<proteinExistence type="predicted"/>
<evidence type="ECO:0000313" key="2">
    <source>
        <dbReference type="Proteomes" id="UP000265520"/>
    </source>
</evidence>
<evidence type="ECO:0000313" key="1">
    <source>
        <dbReference type="EMBL" id="MCI85483.1"/>
    </source>
</evidence>
<protein>
    <submittedName>
        <fullName evidence="1">Uncharacterized protein</fullName>
    </submittedName>
</protein>
<dbReference type="Proteomes" id="UP000265520">
    <property type="component" value="Unassembled WGS sequence"/>
</dbReference>
<comment type="caution">
    <text evidence="1">The sequence shown here is derived from an EMBL/GenBank/DDBJ whole genome shotgun (WGS) entry which is preliminary data.</text>
</comment>